<evidence type="ECO:0000256" key="1">
    <source>
        <dbReference type="ARBA" id="ARBA00022603"/>
    </source>
</evidence>
<keyword evidence="1 3" id="KW-0489">Methyltransferase</keyword>
<protein>
    <submittedName>
        <fullName evidence="5">Homocysteine S-methyltransferase</fullName>
        <ecNumber evidence="5">2.1.1.10</ecNumber>
    </submittedName>
</protein>
<feature type="domain" description="Hcy-binding" evidence="4">
    <location>
        <begin position="1"/>
        <end position="288"/>
    </location>
</feature>
<dbReference type="PIRSF" id="PIRSF037505">
    <property type="entry name" value="Betaine_HMT"/>
    <property type="match status" value="1"/>
</dbReference>
<keyword evidence="6" id="KW-1185">Reference proteome</keyword>
<dbReference type="eggNOG" id="COG2040">
    <property type="taxonomic scope" value="Bacteria"/>
</dbReference>
<dbReference type="InterPro" id="IPR017226">
    <property type="entry name" value="BHMT-like"/>
</dbReference>
<dbReference type="GO" id="GO:0009086">
    <property type="term" value="P:methionine biosynthetic process"/>
    <property type="evidence" value="ECO:0007669"/>
    <property type="project" value="InterPro"/>
</dbReference>
<feature type="binding site" evidence="3">
    <location>
        <position position="274"/>
    </location>
    <ligand>
        <name>Zn(2+)</name>
        <dbReference type="ChEBI" id="CHEBI:29105"/>
    </ligand>
</feature>
<name>W8SKB1_9RHOB</name>
<dbReference type="GO" id="GO:0008270">
    <property type="term" value="F:zinc ion binding"/>
    <property type="evidence" value="ECO:0007669"/>
    <property type="project" value="InterPro"/>
</dbReference>
<dbReference type="InterPro" id="IPR003726">
    <property type="entry name" value="HCY_dom"/>
</dbReference>
<feature type="binding site" evidence="3">
    <location>
        <position position="200"/>
    </location>
    <ligand>
        <name>Zn(2+)</name>
        <dbReference type="ChEBI" id="CHEBI:29105"/>
    </ligand>
</feature>
<feature type="binding site" evidence="3">
    <location>
        <position position="273"/>
    </location>
    <ligand>
        <name>Zn(2+)</name>
        <dbReference type="ChEBI" id="CHEBI:29105"/>
    </ligand>
</feature>
<dbReference type="GO" id="GO:0008168">
    <property type="term" value="F:methyltransferase activity"/>
    <property type="evidence" value="ECO:0007669"/>
    <property type="project" value="UniProtKB-UniRule"/>
</dbReference>
<dbReference type="KEGG" id="red:roselon_00484"/>
<evidence type="ECO:0000313" key="6">
    <source>
        <dbReference type="Proteomes" id="UP000019593"/>
    </source>
</evidence>
<accession>W8SKB1</accession>
<dbReference type="PANTHER" id="PTHR11103:SF18">
    <property type="entry name" value="SLR1189 PROTEIN"/>
    <property type="match status" value="1"/>
</dbReference>
<dbReference type="Pfam" id="PF02574">
    <property type="entry name" value="S-methyl_trans"/>
    <property type="match status" value="1"/>
</dbReference>
<dbReference type="InterPro" id="IPR036589">
    <property type="entry name" value="HCY_dom_sf"/>
</dbReference>
<dbReference type="Proteomes" id="UP000019593">
    <property type="component" value="Chromosome"/>
</dbReference>
<sequence length="294" mass="30737">MDITILDGGLGQELVHRAGRATPLWSLQALVDAPDLVADVHRDFFGAGADVATTNTYAVLPDRLAAFGMSDRLHELTEIACRLACQARDGAGHGLVAGSLGPIGFSYRPDNAPTAEIAADIYAQVARTQARLVDVLLLETMSSVDQARGGLMGAQGLGKPVWLALSVDDGDGTRLRSGEALADLAPLLAEYAPARVLLNCSRPEAVSQGLPILAALHDHVGGYANGFTRIDPRFDKIGATTDLLSARQDIGPAAYAGFAETWAAHGARTIGGCCEIGPAHIAELARRFKHGVAA</sequence>
<proteinExistence type="predicted"/>
<dbReference type="AlphaFoldDB" id="W8SKB1"/>
<evidence type="ECO:0000256" key="2">
    <source>
        <dbReference type="ARBA" id="ARBA00022679"/>
    </source>
</evidence>
<dbReference type="HOGENOM" id="CLU_004914_3_0_5"/>
<dbReference type="STRING" id="1294273.roselon_00484"/>
<dbReference type="Gene3D" id="3.20.20.330">
    <property type="entry name" value="Homocysteine-binding-like domain"/>
    <property type="match status" value="1"/>
</dbReference>
<dbReference type="EC" id="2.1.1.10" evidence="5"/>
<dbReference type="EMBL" id="CP004372">
    <property type="protein sequence ID" value="AHM02925.1"/>
    <property type="molecule type" value="Genomic_DNA"/>
</dbReference>
<organism evidence="5 6">
    <name type="scientific">Roseicyclus elongatus DSM 19469</name>
    <dbReference type="NCBI Taxonomy" id="1294273"/>
    <lineage>
        <taxon>Bacteria</taxon>
        <taxon>Pseudomonadati</taxon>
        <taxon>Pseudomonadota</taxon>
        <taxon>Alphaproteobacteria</taxon>
        <taxon>Rhodobacterales</taxon>
        <taxon>Roseobacteraceae</taxon>
        <taxon>Roseicyclus</taxon>
    </lineage>
</organism>
<keyword evidence="3" id="KW-0862">Zinc</keyword>
<dbReference type="SUPFAM" id="SSF82282">
    <property type="entry name" value="Homocysteine S-methyltransferase"/>
    <property type="match status" value="1"/>
</dbReference>
<gene>
    <name evidence="5" type="ORF">roselon_00484</name>
</gene>
<evidence type="ECO:0000259" key="4">
    <source>
        <dbReference type="PROSITE" id="PS50970"/>
    </source>
</evidence>
<evidence type="ECO:0000313" key="5">
    <source>
        <dbReference type="EMBL" id="AHM02925.1"/>
    </source>
</evidence>
<dbReference type="OrthoDB" id="9803687at2"/>
<evidence type="ECO:0000256" key="3">
    <source>
        <dbReference type="PROSITE-ProRule" id="PRU00333"/>
    </source>
</evidence>
<keyword evidence="3" id="KW-0479">Metal-binding</keyword>
<dbReference type="PROSITE" id="PS50970">
    <property type="entry name" value="HCY"/>
    <property type="match status" value="1"/>
</dbReference>
<dbReference type="GO" id="GO:0032259">
    <property type="term" value="P:methylation"/>
    <property type="evidence" value="ECO:0007669"/>
    <property type="project" value="UniProtKB-KW"/>
</dbReference>
<dbReference type="PANTHER" id="PTHR11103">
    <property type="entry name" value="SLR1189 PROTEIN"/>
    <property type="match status" value="1"/>
</dbReference>
<dbReference type="PATRIC" id="fig|1294273.3.peg.474"/>
<reference evidence="5 6" key="1">
    <citation type="submission" date="2013-03" db="EMBL/GenBank/DDBJ databases">
        <authorList>
            <person name="Fiebig A."/>
            <person name="Goeker M."/>
            <person name="Klenk H.-P.P."/>
        </authorList>
    </citation>
    <scope>NUCLEOTIDE SEQUENCE [LARGE SCALE GENOMIC DNA]</scope>
    <source>
        <strain evidence="6">DSM 19469</strain>
    </source>
</reference>
<keyword evidence="2 3" id="KW-0808">Transferase</keyword>
<dbReference type="RefSeq" id="WP_025310826.1">
    <property type="nucleotide sequence ID" value="NZ_CP004372.1"/>
</dbReference>
<comment type="cofactor">
    <cofactor evidence="3">
        <name>Zn(2+)</name>
        <dbReference type="ChEBI" id="CHEBI:29105"/>
    </cofactor>
</comment>